<dbReference type="Gene3D" id="3.40.50.1000">
    <property type="entry name" value="HAD superfamily/HAD-like"/>
    <property type="match status" value="1"/>
</dbReference>
<evidence type="ECO:0000313" key="3">
    <source>
        <dbReference type="Proteomes" id="UP000612746"/>
    </source>
</evidence>
<sequence>MAPQYKAVIFDIGGVCVGSPMQGIHRYEKKVGLPRNYINLSIVQQGETGAFQKLERGEIKLHDFYAAFGEQLSHPSNKEHYREYMKKQGKDVPIIPDVKVDGRELFQSMMRETSFVDERIFYAIKQLKESGKFKVAALTNNFEYPEDDLKEIEALGGKLPDELRSQFDEFIESRIVGLRKPDPKFYQHACKVVGVEPSEAIFLDDIGMNLRAANKLGMTTIQVMMGNSLPAVEKLQSLVGIDLLPTSRL</sequence>
<dbReference type="NCBIfam" id="TIGR02247">
    <property type="entry name" value="HAD-1A3-hyp"/>
    <property type="match status" value="1"/>
</dbReference>
<dbReference type="Pfam" id="PF00702">
    <property type="entry name" value="Hydrolase"/>
    <property type="match status" value="1"/>
</dbReference>
<keyword evidence="3" id="KW-1185">Reference proteome</keyword>
<dbReference type="InterPro" id="IPR006439">
    <property type="entry name" value="HAD-SF_hydro_IA"/>
</dbReference>
<dbReference type="EMBL" id="JAEPRA010000005">
    <property type="protein sequence ID" value="KAG2185601.1"/>
    <property type="molecule type" value="Genomic_DNA"/>
</dbReference>
<protein>
    <recommendedName>
        <fullName evidence="4">Epoxide hydrolase</fullName>
    </recommendedName>
</protein>
<dbReference type="OrthoDB" id="1694274at2759"/>
<dbReference type="PANTHER" id="PTHR47829">
    <property type="entry name" value="HYDROLASE, PUTATIVE (AFU_ORTHOLOGUE AFUA_1G12880)-RELATED"/>
    <property type="match status" value="1"/>
</dbReference>
<dbReference type="Proteomes" id="UP000612746">
    <property type="component" value="Unassembled WGS sequence"/>
</dbReference>
<evidence type="ECO:0000256" key="1">
    <source>
        <dbReference type="ARBA" id="ARBA00022990"/>
    </source>
</evidence>
<dbReference type="AlphaFoldDB" id="A0A8H7UH52"/>
<accession>A0A8H7UH52</accession>
<dbReference type="GO" id="GO:0016791">
    <property type="term" value="F:phosphatase activity"/>
    <property type="evidence" value="ECO:0007669"/>
    <property type="project" value="UniProtKB-ARBA"/>
</dbReference>
<dbReference type="InterPro" id="IPR023214">
    <property type="entry name" value="HAD_sf"/>
</dbReference>
<dbReference type="NCBIfam" id="TIGR01509">
    <property type="entry name" value="HAD-SF-IA-v3"/>
    <property type="match status" value="1"/>
</dbReference>
<dbReference type="SFLD" id="SFLDG01129">
    <property type="entry name" value="C1.5:_HAD__Beta-PGM__Phosphata"/>
    <property type="match status" value="1"/>
</dbReference>
<organism evidence="2 3">
    <name type="scientific">Umbelopsis vinacea</name>
    <dbReference type="NCBI Taxonomy" id="44442"/>
    <lineage>
        <taxon>Eukaryota</taxon>
        <taxon>Fungi</taxon>
        <taxon>Fungi incertae sedis</taxon>
        <taxon>Mucoromycota</taxon>
        <taxon>Mucoromycotina</taxon>
        <taxon>Umbelopsidomycetes</taxon>
        <taxon>Umbelopsidales</taxon>
        <taxon>Umbelopsidaceae</taxon>
        <taxon>Umbelopsis</taxon>
    </lineage>
</organism>
<dbReference type="SFLD" id="SFLDS00003">
    <property type="entry name" value="Haloacid_Dehalogenase"/>
    <property type="match status" value="1"/>
</dbReference>
<dbReference type="InterPro" id="IPR036412">
    <property type="entry name" value="HAD-like_sf"/>
</dbReference>
<evidence type="ECO:0000313" key="2">
    <source>
        <dbReference type="EMBL" id="KAG2185601.1"/>
    </source>
</evidence>
<proteinExistence type="predicted"/>
<dbReference type="CDD" id="cd02603">
    <property type="entry name" value="HAD_sEH-N_like"/>
    <property type="match status" value="1"/>
</dbReference>
<evidence type="ECO:0008006" key="4">
    <source>
        <dbReference type="Google" id="ProtNLM"/>
    </source>
</evidence>
<gene>
    <name evidence="2" type="ORF">INT44_002394</name>
</gene>
<dbReference type="PRINTS" id="PR00413">
    <property type="entry name" value="HADHALOGNASE"/>
</dbReference>
<keyword evidence="1" id="KW-0007">Acetylation</keyword>
<dbReference type="PANTHER" id="PTHR47829:SF1">
    <property type="entry name" value="HAD FAMILY PHOSPHATASE"/>
    <property type="match status" value="1"/>
</dbReference>
<name>A0A8H7UH52_9FUNG</name>
<dbReference type="InterPro" id="IPR052898">
    <property type="entry name" value="ACAD10-like"/>
</dbReference>
<dbReference type="Gene3D" id="1.10.150.240">
    <property type="entry name" value="Putative phosphatase, domain 2"/>
    <property type="match status" value="1"/>
</dbReference>
<dbReference type="SUPFAM" id="SSF56784">
    <property type="entry name" value="HAD-like"/>
    <property type="match status" value="1"/>
</dbReference>
<dbReference type="InterPro" id="IPR023198">
    <property type="entry name" value="PGP-like_dom2"/>
</dbReference>
<reference evidence="2" key="1">
    <citation type="submission" date="2020-12" db="EMBL/GenBank/DDBJ databases">
        <title>Metabolic potential, ecology and presence of endohyphal bacteria is reflected in genomic diversity of Mucoromycotina.</title>
        <authorList>
            <person name="Muszewska A."/>
            <person name="Okrasinska A."/>
            <person name="Steczkiewicz K."/>
            <person name="Drgas O."/>
            <person name="Orlowska M."/>
            <person name="Perlinska-Lenart U."/>
            <person name="Aleksandrzak-Piekarczyk T."/>
            <person name="Szatraj K."/>
            <person name="Zielenkiewicz U."/>
            <person name="Pilsyk S."/>
            <person name="Malc E."/>
            <person name="Mieczkowski P."/>
            <person name="Kruszewska J.S."/>
            <person name="Biernat P."/>
            <person name="Pawlowska J."/>
        </authorList>
    </citation>
    <scope>NUCLEOTIDE SEQUENCE</scope>
    <source>
        <strain evidence="2">WA0000051536</strain>
    </source>
</reference>
<comment type="caution">
    <text evidence="2">The sequence shown here is derived from an EMBL/GenBank/DDBJ whole genome shotgun (WGS) entry which is preliminary data.</text>
</comment>
<dbReference type="InterPro" id="IPR011945">
    <property type="entry name" value="HAD-SF_ppase_IA/epoxid_hydro_N"/>
</dbReference>